<feature type="transmembrane region" description="Helical" evidence="1">
    <location>
        <begin position="99"/>
        <end position="120"/>
    </location>
</feature>
<keyword evidence="3" id="KW-1185">Reference proteome</keyword>
<protein>
    <submittedName>
        <fullName evidence="2">Uncharacterized protein</fullName>
    </submittedName>
</protein>
<evidence type="ECO:0000256" key="1">
    <source>
        <dbReference type="SAM" id="Phobius"/>
    </source>
</evidence>
<dbReference type="Pfam" id="PF15860">
    <property type="entry name" value="DUF4728"/>
    <property type="match status" value="1"/>
</dbReference>
<dbReference type="AlphaFoldDB" id="A0A8J5TMR3"/>
<dbReference type="Proteomes" id="UP000747542">
    <property type="component" value="Unassembled WGS sequence"/>
</dbReference>
<feature type="transmembrane region" description="Helical" evidence="1">
    <location>
        <begin position="149"/>
        <end position="166"/>
    </location>
</feature>
<keyword evidence="1" id="KW-1133">Transmembrane helix</keyword>
<name>A0A8J5TMR3_HOMAM</name>
<evidence type="ECO:0000313" key="3">
    <source>
        <dbReference type="Proteomes" id="UP000747542"/>
    </source>
</evidence>
<feature type="transmembrane region" description="Helical" evidence="1">
    <location>
        <begin position="178"/>
        <end position="201"/>
    </location>
</feature>
<reference evidence="2" key="1">
    <citation type="journal article" date="2021" name="Sci. Adv.">
        <title>The American lobster genome reveals insights on longevity, neural, and immune adaptations.</title>
        <authorList>
            <person name="Polinski J.M."/>
            <person name="Zimin A.V."/>
            <person name="Clark K.F."/>
            <person name="Kohn A.B."/>
            <person name="Sadowski N."/>
            <person name="Timp W."/>
            <person name="Ptitsyn A."/>
            <person name="Khanna P."/>
            <person name="Romanova D.Y."/>
            <person name="Williams P."/>
            <person name="Greenwood S.J."/>
            <person name="Moroz L.L."/>
            <person name="Walt D.R."/>
            <person name="Bodnar A.G."/>
        </authorList>
    </citation>
    <scope>NUCLEOTIDE SEQUENCE</scope>
    <source>
        <strain evidence="2">GMGI-L3</strain>
    </source>
</reference>
<dbReference type="PANTHER" id="PTHR36694">
    <property type="entry name" value="PASIFLORA 1, ISOFORM A-RELATED"/>
    <property type="match status" value="1"/>
</dbReference>
<proteinExistence type="predicted"/>
<dbReference type="EMBL" id="JAHLQT010006108">
    <property type="protein sequence ID" value="KAG7175367.1"/>
    <property type="molecule type" value="Genomic_DNA"/>
</dbReference>
<dbReference type="PANTHER" id="PTHR36694:SF10">
    <property type="entry name" value="MARVEL DOMAIN-CONTAINING PROTEIN"/>
    <property type="match status" value="1"/>
</dbReference>
<comment type="caution">
    <text evidence="2">The sequence shown here is derived from an EMBL/GenBank/DDBJ whole genome shotgun (WGS) entry which is preliminary data.</text>
</comment>
<dbReference type="InterPro" id="IPR031720">
    <property type="entry name" value="DUF4728"/>
</dbReference>
<sequence length="256" mass="29427">MGLRRVSPVMRVGGWGWFRLDARHAALSAAIYTMFLHPPPTPLFLFLLLLMLLLPPPPLLLHPPSHPLHRFLLLTFLFLALLLLPSPPLLHPPSHLHRFLFLTFLFLALLLLTTPPPLLLHPPSHPLHRFLLLLTTTPPLLLHPPSHPLHRFLLLTFLFLALLLLTTPPPHKERCGMVTPWVVANITFMALEAVCCMYSNVLRDHINKKFDTMCKAEMTFFVTRLFLNILALWGVMRFYRNIRSGLTYKDPEAIEL</sequence>
<feature type="transmembrane region" description="Helical" evidence="1">
    <location>
        <begin position="68"/>
        <end position="87"/>
    </location>
</feature>
<accession>A0A8J5TMR3</accession>
<gene>
    <name evidence="2" type="ORF">Hamer_G001438</name>
</gene>
<keyword evidence="1" id="KW-0472">Membrane</keyword>
<keyword evidence="1" id="KW-0812">Transmembrane</keyword>
<organism evidence="2 3">
    <name type="scientific">Homarus americanus</name>
    <name type="common">American lobster</name>
    <dbReference type="NCBI Taxonomy" id="6706"/>
    <lineage>
        <taxon>Eukaryota</taxon>
        <taxon>Metazoa</taxon>
        <taxon>Ecdysozoa</taxon>
        <taxon>Arthropoda</taxon>
        <taxon>Crustacea</taxon>
        <taxon>Multicrustacea</taxon>
        <taxon>Malacostraca</taxon>
        <taxon>Eumalacostraca</taxon>
        <taxon>Eucarida</taxon>
        <taxon>Decapoda</taxon>
        <taxon>Pleocyemata</taxon>
        <taxon>Astacidea</taxon>
        <taxon>Nephropoidea</taxon>
        <taxon>Nephropidae</taxon>
        <taxon>Homarus</taxon>
    </lineage>
</organism>
<feature type="transmembrane region" description="Helical" evidence="1">
    <location>
        <begin position="221"/>
        <end position="239"/>
    </location>
</feature>
<evidence type="ECO:0000313" key="2">
    <source>
        <dbReference type="EMBL" id="KAG7175367.1"/>
    </source>
</evidence>